<evidence type="ECO:0000256" key="5">
    <source>
        <dbReference type="SAM" id="Phobius"/>
    </source>
</evidence>
<feature type="transmembrane region" description="Helical" evidence="5">
    <location>
        <begin position="112"/>
        <end position="128"/>
    </location>
</feature>
<feature type="transmembrane region" description="Helical" evidence="5">
    <location>
        <begin position="420"/>
        <end position="441"/>
    </location>
</feature>
<feature type="transmembrane region" description="Helical" evidence="5">
    <location>
        <begin position="331"/>
        <end position="350"/>
    </location>
</feature>
<dbReference type="GO" id="GO:0022857">
    <property type="term" value="F:transmembrane transporter activity"/>
    <property type="evidence" value="ECO:0007669"/>
    <property type="project" value="InterPro"/>
</dbReference>
<dbReference type="Gene3D" id="1.20.1250.20">
    <property type="entry name" value="MFS general substrate transporter like domains"/>
    <property type="match status" value="1"/>
</dbReference>
<dbReference type="InterPro" id="IPR020846">
    <property type="entry name" value="MFS_dom"/>
</dbReference>
<dbReference type="PANTHER" id="PTHR23534:SF1">
    <property type="entry name" value="MAJOR FACILITATOR SUPERFAMILY PROTEIN"/>
    <property type="match status" value="1"/>
</dbReference>
<keyword evidence="8" id="KW-1185">Reference proteome</keyword>
<feature type="transmembrane region" description="Helical" evidence="5">
    <location>
        <begin position="56"/>
        <end position="75"/>
    </location>
</feature>
<feature type="transmembrane region" description="Helical" evidence="5">
    <location>
        <begin position="392"/>
        <end position="414"/>
    </location>
</feature>
<name>A0A839QKW3_9MICC</name>
<evidence type="ECO:0000313" key="7">
    <source>
        <dbReference type="EMBL" id="MBB2996839.1"/>
    </source>
</evidence>
<feature type="transmembrane region" description="Helical" evidence="5">
    <location>
        <begin position="21"/>
        <end position="44"/>
    </location>
</feature>
<feature type="domain" description="Major facilitator superfamily (MFS) profile" evidence="6">
    <location>
        <begin position="22"/>
        <end position="442"/>
    </location>
</feature>
<feature type="transmembrane region" description="Helical" evidence="5">
    <location>
        <begin position="149"/>
        <end position="167"/>
    </location>
</feature>
<dbReference type="InterPro" id="IPR036259">
    <property type="entry name" value="MFS_trans_sf"/>
</dbReference>
<dbReference type="Proteomes" id="UP000523000">
    <property type="component" value="Unassembled WGS sequence"/>
</dbReference>
<feature type="transmembrane region" description="Helical" evidence="5">
    <location>
        <begin position="297"/>
        <end position="319"/>
    </location>
</feature>
<sequence>MNNYSNATLEMLPNKVAFQRRIVLTLSSAQLLSGIGNGAGLAIGSLMAVELTGSNAFAGAATFAISVAGALSALPLAGSAVRRGRRIALSTGILLAALGAVLMMFAPVAQSFALLLLGAGLLGVGNAANLQARFAATDLADEATRGRDLGLVVWAITIGAVAGPNLIGPGAKLGELFGLPAMSGPFIFSLIGMLLAVLVLNIGLRPDPIAVSQRFAVLAGDASGTTTPARPAGSPRPRGSLLTGLQAVRESPGASLGIATIAVSHLVMVGIMSMTPVHLKDMAATPGHAMHADSGDILVIVGFVISLHIAGMYAFSPFIGALADKFGKISMMLTGQVVLAIAVLVAGLGADSRTAVTIGLVLLGIGWSMGTIAGSAYLAGRVVREKRVQVQGVSDTLMGSAGAIGAAGAGPLLAALGYAGLGYAALVLVGAIAIACLRTLLKERRAA</sequence>
<evidence type="ECO:0000256" key="1">
    <source>
        <dbReference type="ARBA" id="ARBA00004651"/>
    </source>
</evidence>
<evidence type="ECO:0000313" key="8">
    <source>
        <dbReference type="Proteomes" id="UP000523000"/>
    </source>
</evidence>
<feature type="transmembrane region" description="Helical" evidence="5">
    <location>
        <begin position="256"/>
        <end position="277"/>
    </location>
</feature>
<protein>
    <submittedName>
        <fullName evidence="7">MFS family permease</fullName>
    </submittedName>
</protein>
<accession>A0A839QKW3</accession>
<dbReference type="AlphaFoldDB" id="A0A839QKW3"/>
<keyword evidence="2 5" id="KW-0812">Transmembrane</keyword>
<comment type="subcellular location">
    <subcellularLocation>
        <location evidence="1">Cell membrane</location>
        <topology evidence="1">Multi-pass membrane protein</topology>
    </subcellularLocation>
</comment>
<evidence type="ECO:0000259" key="6">
    <source>
        <dbReference type="PROSITE" id="PS50850"/>
    </source>
</evidence>
<keyword evidence="3 5" id="KW-1133">Transmembrane helix</keyword>
<proteinExistence type="predicted"/>
<feature type="transmembrane region" description="Helical" evidence="5">
    <location>
        <begin position="87"/>
        <end position="106"/>
    </location>
</feature>
<keyword evidence="4 5" id="KW-0472">Membrane</keyword>
<dbReference type="GO" id="GO:0005886">
    <property type="term" value="C:plasma membrane"/>
    <property type="evidence" value="ECO:0007669"/>
    <property type="project" value="UniProtKB-SubCell"/>
</dbReference>
<gene>
    <name evidence="7" type="ORF">E9229_003086</name>
</gene>
<dbReference type="EMBL" id="JACHVS010000002">
    <property type="protein sequence ID" value="MBB2996839.1"/>
    <property type="molecule type" value="Genomic_DNA"/>
</dbReference>
<dbReference type="RefSeq" id="WP_312855719.1">
    <property type="nucleotide sequence ID" value="NZ_BAABGK010000111.1"/>
</dbReference>
<feature type="transmembrane region" description="Helical" evidence="5">
    <location>
        <begin position="356"/>
        <end position="380"/>
    </location>
</feature>
<evidence type="ECO:0000256" key="4">
    <source>
        <dbReference type="ARBA" id="ARBA00023136"/>
    </source>
</evidence>
<dbReference type="PANTHER" id="PTHR23534">
    <property type="entry name" value="MFS PERMEASE"/>
    <property type="match status" value="1"/>
</dbReference>
<organism evidence="7 8">
    <name type="scientific">Paeniglutamicibacter cryotolerans</name>
    <dbReference type="NCBI Taxonomy" id="670079"/>
    <lineage>
        <taxon>Bacteria</taxon>
        <taxon>Bacillati</taxon>
        <taxon>Actinomycetota</taxon>
        <taxon>Actinomycetes</taxon>
        <taxon>Micrococcales</taxon>
        <taxon>Micrococcaceae</taxon>
        <taxon>Paeniglutamicibacter</taxon>
    </lineage>
</organism>
<dbReference type="PROSITE" id="PS50850">
    <property type="entry name" value="MFS"/>
    <property type="match status" value="1"/>
</dbReference>
<evidence type="ECO:0000256" key="2">
    <source>
        <dbReference type="ARBA" id="ARBA00022692"/>
    </source>
</evidence>
<dbReference type="SUPFAM" id="SSF103473">
    <property type="entry name" value="MFS general substrate transporter"/>
    <property type="match status" value="1"/>
</dbReference>
<dbReference type="Pfam" id="PF07690">
    <property type="entry name" value="MFS_1"/>
    <property type="match status" value="2"/>
</dbReference>
<evidence type="ECO:0000256" key="3">
    <source>
        <dbReference type="ARBA" id="ARBA00022989"/>
    </source>
</evidence>
<dbReference type="InterPro" id="IPR011701">
    <property type="entry name" value="MFS"/>
</dbReference>
<reference evidence="7 8" key="1">
    <citation type="submission" date="2020-08" db="EMBL/GenBank/DDBJ databases">
        <title>Sequencing the genomes of 1000 actinobacteria strains.</title>
        <authorList>
            <person name="Klenk H.-P."/>
        </authorList>
    </citation>
    <scope>NUCLEOTIDE SEQUENCE [LARGE SCALE GENOMIC DNA]</scope>
    <source>
        <strain evidence="7 8">DSM 22826</strain>
    </source>
</reference>
<comment type="caution">
    <text evidence="7">The sequence shown here is derived from an EMBL/GenBank/DDBJ whole genome shotgun (WGS) entry which is preliminary data.</text>
</comment>
<feature type="transmembrane region" description="Helical" evidence="5">
    <location>
        <begin position="187"/>
        <end position="204"/>
    </location>
</feature>